<name>A0A7G9GHY6_9FIRM</name>
<dbReference type="Pfam" id="PF10050">
    <property type="entry name" value="DUF2284"/>
    <property type="match status" value="1"/>
</dbReference>
<dbReference type="EMBL" id="CP060635">
    <property type="protein sequence ID" value="QNM10418.1"/>
    <property type="molecule type" value="Genomic_DNA"/>
</dbReference>
<dbReference type="AlphaFoldDB" id="A0A7G9GHY6"/>
<proteinExistence type="predicted"/>
<dbReference type="KEGG" id="whj:H9Q79_04445"/>
<evidence type="ECO:0000313" key="2">
    <source>
        <dbReference type="Proteomes" id="UP000515860"/>
    </source>
</evidence>
<accession>A0A7G9GHY6</accession>
<sequence>MVTKEEIEAFITQFPIYQYAFVKPEDIDFNERVRAICKKECPRYGNSWSCPPAVGKVERCRERCYEYEDVLFFSSVTEVKDFTDMEENLKTKKEHEKMTKIIEDYLRGQGLLVYTLSSDSCSICSKCGFPKEHCRHPEQMHPCIESHGIVVANLVERCNMDYYMGERLLLWYSMIFFKNT</sequence>
<reference evidence="1 2" key="1">
    <citation type="submission" date="2020-08" db="EMBL/GenBank/DDBJ databases">
        <authorList>
            <person name="Liu C."/>
            <person name="Sun Q."/>
        </authorList>
    </citation>
    <scope>NUCLEOTIDE SEQUENCE [LARGE SCALE GENOMIC DNA]</scope>
    <source>
        <strain evidence="1 2">NSJ-29</strain>
    </source>
</reference>
<keyword evidence="2" id="KW-1185">Reference proteome</keyword>
<dbReference type="InterPro" id="IPR019271">
    <property type="entry name" value="DUF2284_metal-binding"/>
</dbReference>
<protein>
    <submittedName>
        <fullName evidence="1">DUF2284 domain-containing protein</fullName>
    </submittedName>
</protein>
<gene>
    <name evidence="1" type="ORF">H9Q79_04445</name>
</gene>
<dbReference type="Proteomes" id="UP000515860">
    <property type="component" value="Chromosome"/>
</dbReference>
<evidence type="ECO:0000313" key="1">
    <source>
        <dbReference type="EMBL" id="QNM10418.1"/>
    </source>
</evidence>
<organism evidence="1 2">
    <name type="scientific">Wansuia hejianensis</name>
    <dbReference type="NCBI Taxonomy" id="2763667"/>
    <lineage>
        <taxon>Bacteria</taxon>
        <taxon>Bacillati</taxon>
        <taxon>Bacillota</taxon>
        <taxon>Clostridia</taxon>
        <taxon>Lachnospirales</taxon>
        <taxon>Lachnospiraceae</taxon>
        <taxon>Wansuia</taxon>
    </lineage>
</organism>